<reference evidence="1" key="1">
    <citation type="submission" date="2022-10" db="EMBL/GenBank/DDBJ databases">
        <title>Genome sequences of endogenous nimaviruses in decapod crustaceans.</title>
        <authorList>
            <person name="Kawato S."/>
            <person name="Nozaki R."/>
            <person name="Kondo H."/>
            <person name="Hirono I."/>
        </authorList>
    </citation>
    <scope>NUCLEOTIDE SEQUENCE</scope>
    <source>
        <strain evidence="1">Toyama2020</strain>
    </source>
</reference>
<dbReference type="EMBL" id="LC738885">
    <property type="protein sequence ID" value="BDT63543.1"/>
    <property type="molecule type" value="Genomic_DNA"/>
</dbReference>
<protein>
    <submittedName>
        <fullName evidence="1">Wsv321-like protein</fullName>
    </submittedName>
</protein>
<proteinExistence type="predicted"/>
<sequence length="88" mass="9716">MRFIAFLAVVMLAAFIVAALFTANSNYLDGNINKNLDLTKSLQLHGSFTEDDIAANNTILACKLNVMEKASIILAEMNKYKNPAKYDT</sequence>
<evidence type="ECO:0000313" key="1">
    <source>
        <dbReference type="EMBL" id="BDT63543.1"/>
    </source>
</evidence>
<accession>A0A9C7BNL9</accession>
<name>A0A9C7BNL9_9VIRU</name>
<organism evidence="1">
    <name type="scientific">Pasiphaea japonica whispovirus</name>
    <dbReference type="NCBI Taxonomy" id="2984286"/>
    <lineage>
        <taxon>Viruses</taxon>
        <taxon>Viruses incertae sedis</taxon>
        <taxon>Naldaviricetes</taxon>
        <taxon>Nimaviridae</taxon>
        <taxon>Whispovirus</taxon>
    </lineage>
</organism>